<gene>
    <name evidence="10" type="ORF">POPTR_011G114900v4</name>
</gene>
<evidence type="ECO:0000256" key="5">
    <source>
        <dbReference type="ARBA" id="ARBA00022824"/>
    </source>
</evidence>
<dbReference type="GO" id="GO:0005789">
    <property type="term" value="C:endoplasmic reticulum membrane"/>
    <property type="evidence" value="ECO:0007669"/>
    <property type="project" value="UniProtKB-SubCell"/>
</dbReference>
<evidence type="ECO:0000313" key="10">
    <source>
        <dbReference type="EMBL" id="PNT13024.2"/>
    </source>
</evidence>
<evidence type="ECO:0000313" key="11">
    <source>
        <dbReference type="Proteomes" id="UP000006729"/>
    </source>
</evidence>
<dbReference type="ExpressionAtlas" id="A0A2K1YJ23">
    <property type="expression patterns" value="baseline and differential"/>
</dbReference>
<dbReference type="InterPro" id="IPR055282">
    <property type="entry name" value="PPI1-4"/>
</dbReference>
<evidence type="ECO:0000256" key="3">
    <source>
        <dbReference type="ARBA" id="ARBA00022475"/>
    </source>
</evidence>
<dbReference type="AlphaFoldDB" id="A0A2K1YJ23"/>
<keyword evidence="5" id="KW-0256">Endoplasmic reticulum</keyword>
<keyword evidence="3" id="KW-1003">Cell membrane</keyword>
<dbReference type="GO" id="GO:0005886">
    <property type="term" value="C:plasma membrane"/>
    <property type="evidence" value="ECO:0007669"/>
    <property type="project" value="UniProtKB-SubCell"/>
</dbReference>
<dbReference type="EMBL" id="CM009300">
    <property type="protein sequence ID" value="PNT13024.2"/>
    <property type="molecule type" value="Genomic_DNA"/>
</dbReference>
<evidence type="ECO:0000256" key="9">
    <source>
        <dbReference type="ARBA" id="ARBA00038080"/>
    </source>
</evidence>
<organism evidence="10 11">
    <name type="scientific">Populus trichocarpa</name>
    <name type="common">Western balsam poplar</name>
    <name type="synonym">Populus balsamifera subsp. trichocarpa</name>
    <dbReference type="NCBI Taxonomy" id="3694"/>
    <lineage>
        <taxon>Eukaryota</taxon>
        <taxon>Viridiplantae</taxon>
        <taxon>Streptophyta</taxon>
        <taxon>Embryophyta</taxon>
        <taxon>Tracheophyta</taxon>
        <taxon>Spermatophyta</taxon>
        <taxon>Magnoliopsida</taxon>
        <taxon>eudicotyledons</taxon>
        <taxon>Gunneridae</taxon>
        <taxon>Pentapetalae</taxon>
        <taxon>rosids</taxon>
        <taxon>fabids</taxon>
        <taxon>Malpighiales</taxon>
        <taxon>Salicaceae</taxon>
        <taxon>Saliceae</taxon>
        <taxon>Populus</taxon>
    </lineage>
</organism>
<keyword evidence="4" id="KW-0812">Transmembrane</keyword>
<proteinExistence type="inferred from homology"/>
<evidence type="ECO:0000256" key="7">
    <source>
        <dbReference type="ARBA" id="ARBA00023054"/>
    </source>
</evidence>
<dbReference type="FunCoup" id="A0A2K1YJ23">
    <property type="interactions" value="1258"/>
</dbReference>
<dbReference type="PANTHER" id="PTHR32219:SF2">
    <property type="entry name" value="PROTON PUMP-INTERACTOR 1"/>
    <property type="match status" value="1"/>
</dbReference>
<evidence type="ECO:0000256" key="4">
    <source>
        <dbReference type="ARBA" id="ARBA00022692"/>
    </source>
</evidence>
<comment type="caution">
    <text evidence="10">The sequence shown here is derived from an EMBL/GenBank/DDBJ whole genome shotgun (WGS) entry which is preliminary data.</text>
</comment>
<protein>
    <recommendedName>
        <fullName evidence="12">Proton pump-interactor 1</fullName>
    </recommendedName>
</protein>
<evidence type="ECO:0000256" key="8">
    <source>
        <dbReference type="ARBA" id="ARBA00023136"/>
    </source>
</evidence>
<keyword evidence="6" id="KW-1133">Transmembrane helix</keyword>
<comment type="similarity">
    <text evidence="9">Belongs to the plant Proton pump-interactor protein family.</text>
</comment>
<evidence type="ECO:0000256" key="2">
    <source>
        <dbReference type="ARBA" id="ARBA00004389"/>
    </source>
</evidence>
<evidence type="ECO:0008006" key="12">
    <source>
        <dbReference type="Google" id="ProtNLM"/>
    </source>
</evidence>
<dbReference type="STRING" id="3694.A0A2K1YJ23"/>
<name>A0A2K1YJ23_POPTR</name>
<keyword evidence="7" id="KW-0175">Coiled coil</keyword>
<sequence>MGSGFSVLKLVKPFLPFIPEVQRPVNVVPFRVKAMYTGISLVIFLACSQLPLYGIHSTTGADPMHWMRAILASSRGTVMELGIGPLVTSGMVMQFLAGSKLIKVNKDVREDRALLKAAEKFLSILIAIGQAAANLFMGMYGPLGLLGVGNSILIIAQLCFASILMMCLDELLQIGYGLGSGISLFTATHMCENVIWKSFSPTTINTVYGPEFEGAIPALFHGLLKQRNKTLALRKALFRTNLPNVTNLLSTAFISLLAIYLQGFSVPLTVTSNNLNSCFRQRGTYPIKLFYTSNMPIILLSAFISNIYFLSQLLYTRFGGNIVLVNLLGSWSESQYPASHSIPVGGLAYYITAPSSLADMAASPMRALFYLVFMLFACAWFSRKWTEVSGSSAKDVAKQLKDQKMVMPGYREGQLEAVLNRHIPVAAAFGGMCIGALTVSADMMGAIGSGTGVLLAVSVIYQYFEMFDKERVSLFGSLGF</sequence>
<reference evidence="10 11" key="1">
    <citation type="journal article" date="2006" name="Science">
        <title>The genome of black cottonwood, Populus trichocarpa (Torr. &amp; Gray).</title>
        <authorList>
            <person name="Tuskan G.A."/>
            <person name="Difazio S."/>
            <person name="Jansson S."/>
            <person name="Bohlmann J."/>
            <person name="Grigoriev I."/>
            <person name="Hellsten U."/>
            <person name="Putnam N."/>
            <person name="Ralph S."/>
            <person name="Rombauts S."/>
            <person name="Salamov A."/>
            <person name="Schein J."/>
            <person name="Sterck L."/>
            <person name="Aerts A."/>
            <person name="Bhalerao R.R."/>
            <person name="Bhalerao R.P."/>
            <person name="Blaudez D."/>
            <person name="Boerjan W."/>
            <person name="Brun A."/>
            <person name="Brunner A."/>
            <person name="Busov V."/>
            <person name="Campbell M."/>
            <person name="Carlson J."/>
            <person name="Chalot M."/>
            <person name="Chapman J."/>
            <person name="Chen G.L."/>
            <person name="Cooper D."/>
            <person name="Coutinho P.M."/>
            <person name="Couturier J."/>
            <person name="Covert S."/>
            <person name="Cronk Q."/>
            <person name="Cunningham R."/>
            <person name="Davis J."/>
            <person name="Degroeve S."/>
            <person name="Dejardin A."/>
            <person name="Depamphilis C."/>
            <person name="Detter J."/>
            <person name="Dirks B."/>
            <person name="Dubchak I."/>
            <person name="Duplessis S."/>
            <person name="Ehlting J."/>
            <person name="Ellis B."/>
            <person name="Gendler K."/>
            <person name="Goodstein D."/>
            <person name="Gribskov M."/>
            <person name="Grimwood J."/>
            <person name="Groover A."/>
            <person name="Gunter L."/>
            <person name="Hamberger B."/>
            <person name="Heinze B."/>
            <person name="Helariutta Y."/>
            <person name="Henrissat B."/>
            <person name="Holligan D."/>
            <person name="Holt R."/>
            <person name="Huang W."/>
            <person name="Islam-Faridi N."/>
            <person name="Jones S."/>
            <person name="Jones-Rhoades M."/>
            <person name="Jorgensen R."/>
            <person name="Joshi C."/>
            <person name="Kangasjarvi J."/>
            <person name="Karlsson J."/>
            <person name="Kelleher C."/>
            <person name="Kirkpatrick R."/>
            <person name="Kirst M."/>
            <person name="Kohler A."/>
            <person name="Kalluri U."/>
            <person name="Larimer F."/>
            <person name="Leebens-Mack J."/>
            <person name="Leple J.C."/>
            <person name="Locascio P."/>
            <person name="Lou Y."/>
            <person name="Lucas S."/>
            <person name="Martin F."/>
            <person name="Montanini B."/>
            <person name="Napoli C."/>
            <person name="Nelson D.R."/>
            <person name="Nelson C."/>
            <person name="Nieminen K."/>
            <person name="Nilsson O."/>
            <person name="Pereda V."/>
            <person name="Peter G."/>
            <person name="Philippe R."/>
            <person name="Pilate G."/>
            <person name="Poliakov A."/>
            <person name="Razumovskaya J."/>
            <person name="Richardson P."/>
            <person name="Rinaldi C."/>
            <person name="Ritland K."/>
            <person name="Rouze P."/>
            <person name="Ryaboy D."/>
            <person name="Schmutz J."/>
            <person name="Schrader J."/>
            <person name="Segerman B."/>
            <person name="Shin H."/>
            <person name="Siddiqui A."/>
            <person name="Sterky F."/>
            <person name="Terry A."/>
            <person name="Tsai C.J."/>
            <person name="Uberbacher E."/>
            <person name="Unneberg P."/>
            <person name="Vahala J."/>
            <person name="Wall K."/>
            <person name="Wessler S."/>
            <person name="Yang G."/>
            <person name="Yin T."/>
            <person name="Douglas C."/>
            <person name="Marra M."/>
            <person name="Sandberg G."/>
            <person name="Van de Peer Y."/>
            <person name="Rokhsar D."/>
        </authorList>
    </citation>
    <scope>NUCLEOTIDE SEQUENCE [LARGE SCALE GENOMIC DNA]</scope>
    <source>
        <strain evidence="11">cv. Nisqually</strain>
    </source>
</reference>
<evidence type="ECO:0000256" key="6">
    <source>
        <dbReference type="ARBA" id="ARBA00022989"/>
    </source>
</evidence>
<keyword evidence="8" id="KW-0472">Membrane</keyword>
<dbReference type="Proteomes" id="UP000006729">
    <property type="component" value="Chromosome 11"/>
</dbReference>
<evidence type="ECO:0000256" key="1">
    <source>
        <dbReference type="ARBA" id="ARBA00004162"/>
    </source>
</evidence>
<dbReference type="InParanoid" id="A0A2K1YJ23"/>
<keyword evidence="11" id="KW-1185">Reference proteome</keyword>
<accession>A0A2K1YJ23</accession>
<comment type="subcellular location">
    <subcellularLocation>
        <location evidence="1">Cell membrane</location>
        <topology evidence="1">Single-pass membrane protein</topology>
    </subcellularLocation>
    <subcellularLocation>
        <location evidence="2">Endoplasmic reticulum membrane</location>
        <topology evidence="2">Single-pass membrane protein</topology>
    </subcellularLocation>
</comment>
<dbReference type="PANTHER" id="PTHR32219">
    <property type="entry name" value="RNA-BINDING PROTEIN YLMH-RELATED"/>
    <property type="match status" value="1"/>
</dbReference>